<keyword evidence="3" id="KW-1185">Reference proteome</keyword>
<dbReference type="AlphaFoldDB" id="A0A1G7DPE1"/>
<organism evidence="2 3">
    <name type="scientific">Ulvibacter litoralis</name>
    <dbReference type="NCBI Taxonomy" id="227084"/>
    <lineage>
        <taxon>Bacteria</taxon>
        <taxon>Pseudomonadati</taxon>
        <taxon>Bacteroidota</taxon>
        <taxon>Flavobacteriia</taxon>
        <taxon>Flavobacteriales</taxon>
        <taxon>Flavobacteriaceae</taxon>
        <taxon>Ulvibacter</taxon>
    </lineage>
</organism>
<sequence length="215" mass="24435">MAQDTIPSDLGDAKYREDQFYVGATYNLLTNVPSGVDIRGLSGGIQFGYLRDMPINTKRNVAIAVGLGFSFNEFGQTLFIGEDTNDETIFTVLDDSEVDYSRNRFSTAAVELPIEFRWRSSTATTYRFWRVYAGFRAGYTYWYKASFKQSGNNVNQTSIPEFEKLRLGTTLSFGYNTFNFFAYYSVNPFFKNAVTTTGESVKFQTISVGLMFYIL</sequence>
<name>A0A1G7DPE1_9FLAO</name>
<feature type="domain" description="Outer membrane protein beta-barrel" evidence="1">
    <location>
        <begin position="7"/>
        <end position="187"/>
    </location>
</feature>
<dbReference type="InterPro" id="IPR025665">
    <property type="entry name" value="Beta-barrel_OMP_2"/>
</dbReference>
<dbReference type="STRING" id="227084.SAMN05421855_1011102"/>
<dbReference type="RefSeq" id="WP_229792573.1">
    <property type="nucleotide sequence ID" value="NZ_BMWO01000001.1"/>
</dbReference>
<protein>
    <recommendedName>
        <fullName evidence="1">Outer membrane protein beta-barrel domain-containing protein</fullName>
    </recommendedName>
</protein>
<dbReference type="Pfam" id="PF13568">
    <property type="entry name" value="OMP_b-brl_2"/>
    <property type="match status" value="1"/>
</dbReference>
<gene>
    <name evidence="2" type="ORF">SAMN05421855_1011102</name>
</gene>
<dbReference type="EMBL" id="FNBA01000001">
    <property type="protein sequence ID" value="SDE53423.1"/>
    <property type="molecule type" value="Genomic_DNA"/>
</dbReference>
<proteinExistence type="predicted"/>
<dbReference type="Proteomes" id="UP000199321">
    <property type="component" value="Unassembled WGS sequence"/>
</dbReference>
<evidence type="ECO:0000313" key="2">
    <source>
        <dbReference type="EMBL" id="SDE53423.1"/>
    </source>
</evidence>
<reference evidence="2 3" key="1">
    <citation type="submission" date="2016-10" db="EMBL/GenBank/DDBJ databases">
        <authorList>
            <person name="de Groot N.N."/>
        </authorList>
    </citation>
    <scope>NUCLEOTIDE SEQUENCE [LARGE SCALE GENOMIC DNA]</scope>
    <source>
        <strain evidence="2 3">DSM 16195</strain>
    </source>
</reference>
<accession>A0A1G7DPE1</accession>
<evidence type="ECO:0000259" key="1">
    <source>
        <dbReference type="Pfam" id="PF13568"/>
    </source>
</evidence>
<evidence type="ECO:0000313" key="3">
    <source>
        <dbReference type="Proteomes" id="UP000199321"/>
    </source>
</evidence>